<dbReference type="EMBL" id="CP041217">
    <property type="protein sequence ID" value="QDH20862.1"/>
    <property type="molecule type" value="Genomic_DNA"/>
</dbReference>
<evidence type="ECO:0000259" key="1">
    <source>
        <dbReference type="Pfam" id="PF07833"/>
    </source>
</evidence>
<dbReference type="SUPFAM" id="SSF55383">
    <property type="entry name" value="Copper amine oxidase, domain N"/>
    <property type="match status" value="1"/>
</dbReference>
<name>A0A4Y6UT44_SACBS</name>
<dbReference type="OrthoDB" id="9809781at2"/>
<dbReference type="Gene3D" id="3.30.457.10">
    <property type="entry name" value="Copper amine oxidase-like, N-terminal domain"/>
    <property type="match status" value="2"/>
</dbReference>
<evidence type="ECO:0000313" key="4">
    <source>
        <dbReference type="Proteomes" id="UP000316968"/>
    </source>
</evidence>
<keyword evidence="4" id="KW-1185">Reference proteome</keyword>
<dbReference type="PANTHER" id="PTHR40446">
    <property type="entry name" value="N-ACETYLGLUCOSAMINE-1-PHOSPHODIESTER ALPHA-N-ACETYLGLUCOSAMINIDASE"/>
    <property type="match status" value="1"/>
</dbReference>
<dbReference type="KEGG" id="saca:FFV09_08375"/>
<reference evidence="3 4" key="1">
    <citation type="submission" date="2019-06" db="EMBL/GenBank/DDBJ databases">
        <title>Saccharibacillus brassicae sp. nov., an endophytic bacterium isolated from Chinese cabbage seeds (Brassica pekinensis).</title>
        <authorList>
            <person name="Jiang L."/>
            <person name="Lee J."/>
            <person name="Kim S.W."/>
        </authorList>
    </citation>
    <scope>NUCLEOTIDE SEQUENCE [LARGE SCALE GENOMIC DNA]</scope>
    <source>
        <strain evidence="4">KCTC 43072 / ATSA2</strain>
    </source>
</reference>
<dbReference type="Proteomes" id="UP000316968">
    <property type="component" value="Chromosome"/>
</dbReference>
<dbReference type="Pfam" id="PF07833">
    <property type="entry name" value="Cu_amine_oxidN1"/>
    <property type="match status" value="1"/>
</dbReference>
<dbReference type="RefSeq" id="WP_141447411.1">
    <property type="nucleotide sequence ID" value="NZ_CP041217.1"/>
</dbReference>
<evidence type="ECO:0000313" key="3">
    <source>
        <dbReference type="EMBL" id="QDH20862.1"/>
    </source>
</evidence>
<dbReference type="InterPro" id="IPR018711">
    <property type="entry name" value="NAGPA"/>
</dbReference>
<dbReference type="Gene3D" id="2.60.40.1080">
    <property type="match status" value="1"/>
</dbReference>
<feature type="domain" description="Phosphodiester glycosidase" evidence="2">
    <location>
        <begin position="236"/>
        <end position="422"/>
    </location>
</feature>
<proteinExistence type="predicted"/>
<organism evidence="3 4">
    <name type="scientific">Saccharibacillus brassicae</name>
    <dbReference type="NCBI Taxonomy" id="2583377"/>
    <lineage>
        <taxon>Bacteria</taxon>
        <taxon>Bacillati</taxon>
        <taxon>Bacillota</taxon>
        <taxon>Bacilli</taxon>
        <taxon>Bacillales</taxon>
        <taxon>Paenibacillaceae</taxon>
        <taxon>Saccharibacillus</taxon>
    </lineage>
</organism>
<protein>
    <submittedName>
        <fullName evidence="3">Copper amine oxidase</fullName>
    </submittedName>
</protein>
<dbReference type="PANTHER" id="PTHR40446:SF2">
    <property type="entry name" value="N-ACETYLGLUCOSAMINE-1-PHOSPHODIESTER ALPHA-N-ACETYLGLUCOSAMINIDASE"/>
    <property type="match status" value="1"/>
</dbReference>
<dbReference type="SUPFAM" id="SSF49373">
    <property type="entry name" value="Invasin/intimin cell-adhesion fragments"/>
    <property type="match status" value="1"/>
</dbReference>
<dbReference type="InterPro" id="IPR008964">
    <property type="entry name" value="Invasin/intimin_cell_adhesion"/>
</dbReference>
<sequence>MNKQGSKTLKTSRKWMIAALAGALIVQPLAVPGWGALTGTYTASAAAAVSIEKASEEIITSGAKLMTYKYSVPRSGKTASGLADVIQVDLKNPYVKMDVMTGRGGKFTTLQTVSGMAKETGAVAGVNGDYFNTAAEGAPMGAQVSNGVLMSSPSDLKGMYAFGVTKDRKPVIDQYDFAGTVTANGGQPFELSGINLVSYSTESGKTYSHVDAMYMYTEAWGNAERPKNSATIPSEALVQDGVVTKVSLGKALEGTVPAGGYILRAHGTAAAYLKANLTVGAKVQTDYSLVSKTNGQKLDPNSLEVMIGGHTILVDNGKASSFSRNVDSIGGYRARTALGYSQSGQYAYIVTVQDNDGSSGMSLTELQGLMTSLGIWKGMNLDGGGSTTMVTRPLGEEQAQLTFTTEYGGEVQRSVVNGLGVYTTAPAGQLKGFAVSGKKQLLIGESASYSVKGYDTYYNPIAASSINPAWKSSNANVAVSGSTFTAKKAGTSTITATSGGVTSTLQVEVVGADSLSALNLGTVSAPLKAGTTIPLPATATLKSGATVSIDPSALQWEFVGFKGSIKDGALNVTSVDAGTKVGYAIASYEGFKSMLTLADVQENSWENFENVTYGLGFTGSPSAVTGSAQIKAGSGTHANSKVLRIDYDTTGGTGNKYAYANLNGSSGKTLSSGAGSMSLDVLGDNSYNWLRAEVVGADGKTVYVDLAKSLNFTGWKTLTVNLNQYGSIAYPAKLKRIYVVNLAEGQDERSASGFVEIDNIKTMSTASAGSLDLPSGVTAKMTVGSKTLLTNGTSSTMDAAPVVQGGVTYLPVKYITDAFGGTSGWEAKTGSIAVRRGDQLLVLNLNKKDYILNGKRKTAEAATISISNRTLVPVRLVSEQLGLSVKWEQKTKTVTIES</sequence>
<dbReference type="AlphaFoldDB" id="A0A4Y6UT44"/>
<dbReference type="Pfam" id="PF09992">
    <property type="entry name" value="NAGPA"/>
    <property type="match status" value="1"/>
</dbReference>
<gene>
    <name evidence="3" type="ORF">FFV09_08375</name>
</gene>
<dbReference type="InterPro" id="IPR036582">
    <property type="entry name" value="Mao_N_sf"/>
</dbReference>
<evidence type="ECO:0000259" key="2">
    <source>
        <dbReference type="Pfam" id="PF09992"/>
    </source>
</evidence>
<accession>A0A4Y6UT44</accession>
<feature type="domain" description="Copper amine oxidase-like N-terminal" evidence="1">
    <location>
        <begin position="791"/>
        <end position="896"/>
    </location>
</feature>
<dbReference type="InterPro" id="IPR012854">
    <property type="entry name" value="Cu_amine_oxidase-like_N"/>
</dbReference>